<dbReference type="InterPro" id="IPR015943">
    <property type="entry name" value="WD40/YVTN_repeat-like_dom_sf"/>
</dbReference>
<feature type="compositionally biased region" description="Pro residues" evidence="1">
    <location>
        <begin position="13"/>
        <end position="25"/>
    </location>
</feature>
<dbReference type="InterPro" id="IPR002372">
    <property type="entry name" value="PQQ_rpt_dom"/>
</dbReference>
<dbReference type="Proteomes" id="UP000199529">
    <property type="component" value="Unassembled WGS sequence"/>
</dbReference>
<feature type="transmembrane region" description="Helical" evidence="2">
    <location>
        <begin position="39"/>
        <end position="62"/>
    </location>
</feature>
<evidence type="ECO:0000259" key="3">
    <source>
        <dbReference type="Pfam" id="PF13360"/>
    </source>
</evidence>
<dbReference type="SUPFAM" id="SSF50998">
    <property type="entry name" value="Quinoprotein alcohol dehydrogenase-like"/>
    <property type="match status" value="1"/>
</dbReference>
<dbReference type="Gene3D" id="2.130.10.10">
    <property type="entry name" value="YVTN repeat-like/Quinoprotein amine dehydrogenase"/>
    <property type="match status" value="1"/>
</dbReference>
<feature type="region of interest" description="Disordered" evidence="1">
    <location>
        <begin position="1"/>
        <end position="31"/>
    </location>
</feature>
<accession>A0A1H3I3F9</accession>
<evidence type="ECO:0000313" key="5">
    <source>
        <dbReference type="Proteomes" id="UP000199529"/>
    </source>
</evidence>
<reference evidence="5" key="1">
    <citation type="submission" date="2016-10" db="EMBL/GenBank/DDBJ databases">
        <authorList>
            <person name="Varghese N."/>
            <person name="Submissions S."/>
        </authorList>
    </citation>
    <scope>NUCLEOTIDE SEQUENCE [LARGE SCALE GENOMIC DNA]</scope>
    <source>
        <strain evidence="5">CGMCC 4.3530</strain>
    </source>
</reference>
<organism evidence="4 5">
    <name type="scientific">Saccharopolyspora shandongensis</name>
    <dbReference type="NCBI Taxonomy" id="418495"/>
    <lineage>
        <taxon>Bacteria</taxon>
        <taxon>Bacillati</taxon>
        <taxon>Actinomycetota</taxon>
        <taxon>Actinomycetes</taxon>
        <taxon>Pseudonocardiales</taxon>
        <taxon>Pseudonocardiaceae</taxon>
        <taxon>Saccharopolyspora</taxon>
    </lineage>
</organism>
<evidence type="ECO:0000256" key="2">
    <source>
        <dbReference type="SAM" id="Phobius"/>
    </source>
</evidence>
<dbReference type="AlphaFoldDB" id="A0A1H3I3F9"/>
<protein>
    <submittedName>
        <fullName evidence="4">PQQ-like domain-containing protein</fullName>
    </submittedName>
</protein>
<dbReference type="SMART" id="SM00564">
    <property type="entry name" value="PQQ"/>
    <property type="match status" value="2"/>
</dbReference>
<evidence type="ECO:0000256" key="1">
    <source>
        <dbReference type="SAM" id="MobiDB-lite"/>
    </source>
</evidence>
<proteinExistence type="predicted"/>
<keyword evidence="2" id="KW-0472">Membrane</keyword>
<keyword evidence="5" id="KW-1185">Reference proteome</keyword>
<dbReference type="InterPro" id="IPR011047">
    <property type="entry name" value="Quinoprotein_ADH-like_sf"/>
</dbReference>
<feature type="domain" description="Pyrrolo-quinoline quinone repeat" evidence="3">
    <location>
        <begin position="107"/>
        <end position="280"/>
    </location>
</feature>
<sequence length="476" mass="52160">MTHQGWPGNQGPQPYPQQPYPPRYPAGPAAMPPKKRRPWVPFLIIGLVVVLVGGGVAGWLALRARYGPRDEDQRQAATLLWKESPTMDEKPFNSWASDGIVAVMHEDWLDAFHADSGEDAWDMEPPLRAGDDAKLSRFCGMSHEVKNGLGVIAYGPYEKDWYGGTGCSTIAVIDVKTGAVKRQFDMPIVENRSTTNFTDPEIVGDVVVFALHDIVFGMSLTSGNEVWRHDQEANRGCMVLGPAISERTVAVPLDCTTDGPAQELLFLDPANGAERGRATYESHSPVGMISADPPIVEIATSDDDEVPRTLLVFDEMGRQAVAIPENVPAGRLYIAPINNRVDYKSRKRYRVVLADGLLIAPTMSKPVSAYRETNKIVAVDLKTGEQRWAAELGPEVVGMPFAVTDNAVLTINQHTYENPSQVFEIPLNGGKPKQISGLFPDLGTLVDNYNLHWDEHAVYGAYMGPGTAPTQIFAVR</sequence>
<dbReference type="Pfam" id="PF13360">
    <property type="entry name" value="PQQ_2"/>
    <property type="match status" value="1"/>
</dbReference>
<keyword evidence="2" id="KW-1133">Transmembrane helix</keyword>
<keyword evidence="2" id="KW-0812">Transmembrane</keyword>
<gene>
    <name evidence="4" type="ORF">SAMN05216215_102210</name>
</gene>
<dbReference type="EMBL" id="FNOK01000022">
    <property type="protein sequence ID" value="SDY21995.1"/>
    <property type="molecule type" value="Genomic_DNA"/>
</dbReference>
<evidence type="ECO:0000313" key="4">
    <source>
        <dbReference type="EMBL" id="SDY21995.1"/>
    </source>
</evidence>
<dbReference type="InterPro" id="IPR018391">
    <property type="entry name" value="PQQ_b-propeller_rpt"/>
</dbReference>
<name>A0A1H3I3F9_9PSEU</name>
<dbReference type="OrthoDB" id="3450622at2"/>
<dbReference type="STRING" id="418495.SAMN05216215_102210"/>
<dbReference type="RefSeq" id="WP_143061063.1">
    <property type="nucleotide sequence ID" value="NZ_FNOK01000022.1"/>
</dbReference>